<gene>
    <name evidence="1" type="ORF">GSTUAT00002207001</name>
</gene>
<dbReference type="Proteomes" id="UP001412239">
    <property type="component" value="Unassembled WGS sequence"/>
</dbReference>
<sequence length="97" mass="10632">RLIPYGRNSNFTGRKNILESVKRLSEPASHNRIALYGLGGSGKTQIALEYVHQRASESGCHVFWVGGSGLSKFSEGFRDVAQLAHIYPTNAEKDPEG</sequence>
<name>A0A292Q1G4_9PEZI</name>
<evidence type="ECO:0000313" key="2">
    <source>
        <dbReference type="Proteomes" id="UP001412239"/>
    </source>
</evidence>
<reference evidence="1" key="1">
    <citation type="submission" date="2015-10" db="EMBL/GenBank/DDBJ databases">
        <authorList>
            <person name="Regsiter A."/>
            <person name="william w."/>
        </authorList>
    </citation>
    <scope>NUCLEOTIDE SEQUENCE</scope>
    <source>
        <strain evidence="1">Montdore</strain>
    </source>
</reference>
<protein>
    <recommendedName>
        <fullName evidence="3">Orc1-like AAA ATPase domain-containing protein</fullName>
    </recommendedName>
</protein>
<dbReference type="EMBL" id="LN890968">
    <property type="protein sequence ID" value="CUS13682.1"/>
    <property type="molecule type" value="Genomic_DNA"/>
</dbReference>
<feature type="non-terminal residue" evidence="1">
    <location>
        <position position="1"/>
    </location>
</feature>
<dbReference type="SUPFAM" id="SSF52540">
    <property type="entry name" value="P-loop containing nucleoside triphosphate hydrolases"/>
    <property type="match status" value="1"/>
</dbReference>
<accession>A0A292Q1G4</accession>
<feature type="non-terminal residue" evidence="1">
    <location>
        <position position="97"/>
    </location>
</feature>
<proteinExistence type="predicted"/>
<dbReference type="AlphaFoldDB" id="A0A292Q1G4"/>
<dbReference type="Gene3D" id="3.40.50.300">
    <property type="entry name" value="P-loop containing nucleotide triphosphate hydrolases"/>
    <property type="match status" value="1"/>
</dbReference>
<evidence type="ECO:0000313" key="1">
    <source>
        <dbReference type="EMBL" id="CUS13682.1"/>
    </source>
</evidence>
<keyword evidence="2" id="KW-1185">Reference proteome</keyword>
<organism evidence="1 2">
    <name type="scientific">Tuber aestivum</name>
    <name type="common">summer truffle</name>
    <dbReference type="NCBI Taxonomy" id="59557"/>
    <lineage>
        <taxon>Eukaryota</taxon>
        <taxon>Fungi</taxon>
        <taxon>Dikarya</taxon>
        <taxon>Ascomycota</taxon>
        <taxon>Pezizomycotina</taxon>
        <taxon>Pezizomycetes</taxon>
        <taxon>Pezizales</taxon>
        <taxon>Tuberaceae</taxon>
        <taxon>Tuber</taxon>
    </lineage>
</organism>
<dbReference type="InterPro" id="IPR027417">
    <property type="entry name" value="P-loop_NTPase"/>
</dbReference>
<evidence type="ECO:0008006" key="3">
    <source>
        <dbReference type="Google" id="ProtNLM"/>
    </source>
</evidence>